<comment type="caution">
    <text evidence="1">The sequence shown here is derived from an EMBL/GenBank/DDBJ whole genome shotgun (WGS) entry which is preliminary data.</text>
</comment>
<dbReference type="AlphaFoldDB" id="A0A2M6WU02"/>
<organism evidence="1 2">
    <name type="scientific">Candidatus Falkowbacteria bacterium CG10_big_fil_rev_8_21_14_0_10_37_14</name>
    <dbReference type="NCBI Taxonomy" id="1974561"/>
    <lineage>
        <taxon>Bacteria</taxon>
        <taxon>Candidatus Falkowiibacteriota</taxon>
    </lineage>
</organism>
<dbReference type="EMBL" id="PFAM01000008">
    <property type="protein sequence ID" value="PIT96269.1"/>
    <property type="molecule type" value="Genomic_DNA"/>
</dbReference>
<protein>
    <submittedName>
        <fullName evidence="1">Uncharacterized protein</fullName>
    </submittedName>
</protein>
<evidence type="ECO:0000313" key="1">
    <source>
        <dbReference type="EMBL" id="PIT96269.1"/>
    </source>
</evidence>
<proteinExistence type="predicted"/>
<reference evidence="2" key="1">
    <citation type="submission" date="2017-09" db="EMBL/GenBank/DDBJ databases">
        <title>Depth-based differentiation of microbial function through sediment-hosted aquifers and enrichment of novel symbionts in the deep terrestrial subsurface.</title>
        <authorList>
            <person name="Probst A.J."/>
            <person name="Ladd B."/>
            <person name="Jarett J.K."/>
            <person name="Geller-Mcgrath D.E."/>
            <person name="Sieber C.M.K."/>
            <person name="Emerson J.B."/>
            <person name="Anantharaman K."/>
            <person name="Thomas B.C."/>
            <person name="Malmstrom R."/>
            <person name="Stieglmeier M."/>
            <person name="Klingl A."/>
            <person name="Woyke T."/>
            <person name="Ryan C.M."/>
            <person name="Banfield J.F."/>
        </authorList>
    </citation>
    <scope>NUCLEOTIDE SEQUENCE [LARGE SCALE GENOMIC DNA]</scope>
</reference>
<name>A0A2M6WU02_9BACT</name>
<evidence type="ECO:0000313" key="2">
    <source>
        <dbReference type="Proteomes" id="UP000228533"/>
    </source>
</evidence>
<gene>
    <name evidence="1" type="ORF">COT94_01085</name>
</gene>
<accession>A0A2M6WU02</accession>
<sequence length="141" mass="16491">MVKGVKINEEGAKKLVELGNKDRAKSVVVNKKRRQVAWQKMADNSVLVSKDLLNCDVDYCKILLAMLYWGEGTKTVRQLVFMNSNPKIIKMYLFLLLKVFVINESKLKTYLHLHDYHDRDRMINYWSDITGINKKTNKNLL</sequence>
<dbReference type="Proteomes" id="UP000228533">
    <property type="component" value="Unassembled WGS sequence"/>
</dbReference>